<reference evidence="7" key="1">
    <citation type="submission" date="2020-10" db="EMBL/GenBank/DDBJ databases">
        <title>Phylogeny of dyella-like bacteria.</title>
        <authorList>
            <person name="Fu J."/>
        </authorList>
    </citation>
    <scope>NUCLEOTIDE SEQUENCE</scope>
    <source>
        <strain evidence="7">DHOC52</strain>
    </source>
</reference>
<proteinExistence type="inferred from homology"/>
<keyword evidence="8" id="KW-1185">Reference proteome</keyword>
<name>A0ABS2JYQ2_9GAMM</name>
<sequence>MTRGRLDRIATIEDLADVARRRIPDITLGYLESGTGGEVALRRNREALDRVTLVPQYMRDVRSRSAATSVFGQAYDLPIGISPVGLANAIWPGTDQMLAAAAANANVPYGLSTVGTTSIEKIATIAGGNLWFQLYVARDQEVTFDLLRRAHAAGVKVLLVTVDVPIQSKRVRDIRNGFQLPLRPNLATIVDVLSHPAWLLGSALAGYPRFESLTKYGPTGASAPSLAAYVANHITDQLDPELLKRVRDAWPGKLVIKGVMDSHAAQAAVDIGADGIVVSNHGGRQFDAAPASIDVLPAIAQAFGNKLTVMLDSGIRSGEDVLRALSLGAEFVFSGRSFVYGAGAAGSAGASKALSIFKDDILRGMAQLGINNLTEVRSRDECRSEEI</sequence>
<evidence type="ECO:0000256" key="1">
    <source>
        <dbReference type="ARBA" id="ARBA00001917"/>
    </source>
</evidence>
<dbReference type="PANTHER" id="PTHR10578:SF107">
    <property type="entry name" value="2-HYDROXYACID OXIDASE 1"/>
    <property type="match status" value="1"/>
</dbReference>
<dbReference type="PIRSF" id="PIRSF000138">
    <property type="entry name" value="Al-hdrx_acd_dh"/>
    <property type="match status" value="1"/>
</dbReference>
<evidence type="ECO:0000256" key="3">
    <source>
        <dbReference type="ARBA" id="ARBA00022643"/>
    </source>
</evidence>
<evidence type="ECO:0000259" key="6">
    <source>
        <dbReference type="PROSITE" id="PS51349"/>
    </source>
</evidence>
<dbReference type="InterPro" id="IPR008259">
    <property type="entry name" value="FMN_hydac_DH_AS"/>
</dbReference>
<keyword evidence="4" id="KW-0560">Oxidoreductase</keyword>
<evidence type="ECO:0000313" key="8">
    <source>
        <dbReference type="Proteomes" id="UP001430149"/>
    </source>
</evidence>
<dbReference type="Proteomes" id="UP001430149">
    <property type="component" value="Unassembled WGS sequence"/>
</dbReference>
<dbReference type="SUPFAM" id="SSF51395">
    <property type="entry name" value="FMN-linked oxidoreductases"/>
    <property type="match status" value="1"/>
</dbReference>
<dbReference type="EMBL" id="JADIKE010000024">
    <property type="protein sequence ID" value="MBM7124132.1"/>
    <property type="molecule type" value="Genomic_DNA"/>
</dbReference>
<organism evidence="7 8">
    <name type="scientific">Dyella flava</name>
    <dbReference type="NCBI Taxonomy" id="1920170"/>
    <lineage>
        <taxon>Bacteria</taxon>
        <taxon>Pseudomonadati</taxon>
        <taxon>Pseudomonadota</taxon>
        <taxon>Gammaproteobacteria</taxon>
        <taxon>Lysobacterales</taxon>
        <taxon>Rhodanobacteraceae</taxon>
        <taxon>Dyella</taxon>
    </lineage>
</organism>
<dbReference type="InterPro" id="IPR000262">
    <property type="entry name" value="FMN-dep_DH"/>
</dbReference>
<evidence type="ECO:0000313" key="7">
    <source>
        <dbReference type="EMBL" id="MBM7124132.1"/>
    </source>
</evidence>
<accession>A0ABS2JYQ2</accession>
<dbReference type="Gene3D" id="3.20.20.70">
    <property type="entry name" value="Aldolase class I"/>
    <property type="match status" value="1"/>
</dbReference>
<keyword evidence="3" id="KW-0288">FMN</keyword>
<evidence type="ECO:0000256" key="2">
    <source>
        <dbReference type="ARBA" id="ARBA00022630"/>
    </source>
</evidence>
<protein>
    <submittedName>
        <fullName evidence="7">Alpha-hydroxy-acid oxidizing protein</fullName>
    </submittedName>
</protein>
<comment type="cofactor">
    <cofactor evidence="1">
        <name>FMN</name>
        <dbReference type="ChEBI" id="CHEBI:58210"/>
    </cofactor>
</comment>
<dbReference type="InterPro" id="IPR012133">
    <property type="entry name" value="Alpha-hydoxy_acid_DH_FMN"/>
</dbReference>
<evidence type="ECO:0000256" key="5">
    <source>
        <dbReference type="ARBA" id="ARBA00024042"/>
    </source>
</evidence>
<comment type="similarity">
    <text evidence="5">Belongs to the FMN-dependent alpha-hydroxy acid dehydrogenase family.</text>
</comment>
<gene>
    <name evidence="7" type="ORF">ISP19_01960</name>
</gene>
<keyword evidence="2" id="KW-0285">Flavoprotein</keyword>
<dbReference type="InterPro" id="IPR013785">
    <property type="entry name" value="Aldolase_TIM"/>
</dbReference>
<dbReference type="PROSITE" id="PS00557">
    <property type="entry name" value="FMN_HYDROXY_ACID_DH_1"/>
    <property type="match status" value="1"/>
</dbReference>
<dbReference type="PANTHER" id="PTHR10578">
    <property type="entry name" value="S -2-HYDROXY-ACID OXIDASE-RELATED"/>
    <property type="match status" value="1"/>
</dbReference>
<evidence type="ECO:0000256" key="4">
    <source>
        <dbReference type="ARBA" id="ARBA00023002"/>
    </source>
</evidence>
<dbReference type="InterPro" id="IPR037396">
    <property type="entry name" value="FMN_HAD"/>
</dbReference>
<dbReference type="Pfam" id="PF01070">
    <property type="entry name" value="FMN_dh"/>
    <property type="match status" value="1"/>
</dbReference>
<dbReference type="PROSITE" id="PS51349">
    <property type="entry name" value="FMN_HYDROXY_ACID_DH_2"/>
    <property type="match status" value="1"/>
</dbReference>
<feature type="domain" description="FMN hydroxy acid dehydrogenase" evidence="6">
    <location>
        <begin position="4"/>
        <end position="386"/>
    </location>
</feature>
<comment type="caution">
    <text evidence="7">The sequence shown here is derived from an EMBL/GenBank/DDBJ whole genome shotgun (WGS) entry which is preliminary data.</text>
</comment>
<dbReference type="RefSeq" id="WP_204679139.1">
    <property type="nucleotide sequence ID" value="NZ_BSNR01000006.1"/>
</dbReference>
<dbReference type="CDD" id="cd02809">
    <property type="entry name" value="alpha_hydroxyacid_oxid_FMN"/>
    <property type="match status" value="1"/>
</dbReference>